<sequence length="53" mass="6193">MVNVTRETMRDDMGVRRHIYIPRHLRIPRACLENDDHEISGGFPTQSFVGRIV</sequence>
<gene>
    <name evidence="1" type="ORF">BS47DRAFT_1352556</name>
</gene>
<accession>A0A9P6DPU0</accession>
<name>A0A9P6DPU0_9AGAM</name>
<organism evidence="1 2">
    <name type="scientific">Hydnum rufescens UP504</name>
    <dbReference type="NCBI Taxonomy" id="1448309"/>
    <lineage>
        <taxon>Eukaryota</taxon>
        <taxon>Fungi</taxon>
        <taxon>Dikarya</taxon>
        <taxon>Basidiomycota</taxon>
        <taxon>Agaricomycotina</taxon>
        <taxon>Agaricomycetes</taxon>
        <taxon>Cantharellales</taxon>
        <taxon>Hydnaceae</taxon>
        <taxon>Hydnum</taxon>
    </lineage>
</organism>
<evidence type="ECO:0000313" key="1">
    <source>
        <dbReference type="EMBL" id="KAF9506664.1"/>
    </source>
</evidence>
<proteinExistence type="predicted"/>
<dbReference type="EMBL" id="MU129104">
    <property type="protein sequence ID" value="KAF9506664.1"/>
    <property type="molecule type" value="Genomic_DNA"/>
</dbReference>
<keyword evidence="2" id="KW-1185">Reference proteome</keyword>
<dbReference type="Proteomes" id="UP000886523">
    <property type="component" value="Unassembled WGS sequence"/>
</dbReference>
<evidence type="ECO:0000313" key="2">
    <source>
        <dbReference type="Proteomes" id="UP000886523"/>
    </source>
</evidence>
<protein>
    <submittedName>
        <fullName evidence="1">Uncharacterized protein</fullName>
    </submittedName>
</protein>
<comment type="caution">
    <text evidence="1">The sequence shown here is derived from an EMBL/GenBank/DDBJ whole genome shotgun (WGS) entry which is preliminary data.</text>
</comment>
<reference evidence="1" key="1">
    <citation type="journal article" date="2020" name="Nat. Commun.">
        <title>Large-scale genome sequencing of mycorrhizal fungi provides insights into the early evolution of symbiotic traits.</title>
        <authorList>
            <person name="Miyauchi S."/>
            <person name="Kiss E."/>
            <person name="Kuo A."/>
            <person name="Drula E."/>
            <person name="Kohler A."/>
            <person name="Sanchez-Garcia M."/>
            <person name="Morin E."/>
            <person name="Andreopoulos B."/>
            <person name="Barry K.W."/>
            <person name="Bonito G."/>
            <person name="Buee M."/>
            <person name="Carver A."/>
            <person name="Chen C."/>
            <person name="Cichocki N."/>
            <person name="Clum A."/>
            <person name="Culley D."/>
            <person name="Crous P.W."/>
            <person name="Fauchery L."/>
            <person name="Girlanda M."/>
            <person name="Hayes R.D."/>
            <person name="Keri Z."/>
            <person name="LaButti K."/>
            <person name="Lipzen A."/>
            <person name="Lombard V."/>
            <person name="Magnuson J."/>
            <person name="Maillard F."/>
            <person name="Murat C."/>
            <person name="Nolan M."/>
            <person name="Ohm R.A."/>
            <person name="Pangilinan J."/>
            <person name="Pereira M.F."/>
            <person name="Perotto S."/>
            <person name="Peter M."/>
            <person name="Pfister S."/>
            <person name="Riley R."/>
            <person name="Sitrit Y."/>
            <person name="Stielow J.B."/>
            <person name="Szollosi G."/>
            <person name="Zifcakova L."/>
            <person name="Stursova M."/>
            <person name="Spatafora J.W."/>
            <person name="Tedersoo L."/>
            <person name="Vaario L.M."/>
            <person name="Yamada A."/>
            <person name="Yan M."/>
            <person name="Wang P."/>
            <person name="Xu J."/>
            <person name="Bruns T."/>
            <person name="Baldrian P."/>
            <person name="Vilgalys R."/>
            <person name="Dunand C."/>
            <person name="Henrissat B."/>
            <person name="Grigoriev I.V."/>
            <person name="Hibbett D."/>
            <person name="Nagy L.G."/>
            <person name="Martin F.M."/>
        </authorList>
    </citation>
    <scope>NUCLEOTIDE SEQUENCE</scope>
    <source>
        <strain evidence="1">UP504</strain>
    </source>
</reference>
<dbReference type="AlphaFoldDB" id="A0A9P6DPU0"/>